<reference evidence="1 2" key="1">
    <citation type="submission" date="2016-08" db="EMBL/GenBank/DDBJ databases">
        <title>Analysis of Carbohydrate Active Enzymes in Thermogemmatispora T81 Reveals Carbohydrate Degradation Ability.</title>
        <authorList>
            <person name="Tomazini A."/>
            <person name="Lal S."/>
            <person name="Stott M."/>
            <person name="Henrissat B."/>
            <person name="Polikarpov I."/>
            <person name="Sparling R."/>
            <person name="Levin D.B."/>
        </authorList>
    </citation>
    <scope>NUCLEOTIDE SEQUENCE [LARGE SCALE GENOMIC DNA]</scope>
    <source>
        <strain evidence="1 2">T81</strain>
    </source>
</reference>
<evidence type="ECO:0000313" key="1">
    <source>
        <dbReference type="EMBL" id="RAQ94052.1"/>
    </source>
</evidence>
<sequence length="134" mass="15125">MKRLLIWLAIPPLLACVACSTNYFLGLSGFWLNYATPHWRHHLLVVHMEDTTLDATPDESMQVSVVYLEFSDGTAIYVSPLRVDEQDIIPGKTRVSYAQLQIDNPVLDYLFAWSDPYYGVATEVVIDPSSSSDQ</sequence>
<organism evidence="1 2">
    <name type="scientific">Thermogemmatispora tikiterensis</name>
    <dbReference type="NCBI Taxonomy" id="1825093"/>
    <lineage>
        <taxon>Bacteria</taxon>
        <taxon>Bacillati</taxon>
        <taxon>Chloroflexota</taxon>
        <taxon>Ktedonobacteria</taxon>
        <taxon>Thermogemmatisporales</taxon>
        <taxon>Thermogemmatisporaceae</taxon>
        <taxon>Thermogemmatispora</taxon>
    </lineage>
</organism>
<keyword evidence="2" id="KW-1185">Reference proteome</keyword>
<dbReference type="EMBL" id="MCIF01000002">
    <property type="protein sequence ID" value="RAQ94052.1"/>
    <property type="molecule type" value="Genomic_DNA"/>
</dbReference>
<gene>
    <name evidence="1" type="ORF">A4R35_00810</name>
</gene>
<dbReference type="AlphaFoldDB" id="A0A328VDJ7"/>
<proteinExistence type="predicted"/>
<comment type="caution">
    <text evidence="1">The sequence shown here is derived from an EMBL/GenBank/DDBJ whole genome shotgun (WGS) entry which is preliminary data.</text>
</comment>
<name>A0A328VDJ7_9CHLR</name>
<protein>
    <submittedName>
        <fullName evidence="1">Uncharacterized protein</fullName>
    </submittedName>
</protein>
<dbReference type="RefSeq" id="WP_112425637.1">
    <property type="nucleotide sequence ID" value="NZ_MCIF01000002.1"/>
</dbReference>
<accession>A0A328VDJ7</accession>
<evidence type="ECO:0000313" key="2">
    <source>
        <dbReference type="Proteomes" id="UP000248706"/>
    </source>
</evidence>
<dbReference type="Proteomes" id="UP000248706">
    <property type="component" value="Unassembled WGS sequence"/>
</dbReference>